<dbReference type="GO" id="GO:0015099">
    <property type="term" value="F:nickel cation transmembrane transporter activity"/>
    <property type="evidence" value="ECO:0007669"/>
    <property type="project" value="UniProtKB-UniRule"/>
</dbReference>
<feature type="transmembrane region" description="Helical" evidence="8">
    <location>
        <begin position="115"/>
        <end position="139"/>
    </location>
</feature>
<evidence type="ECO:0000256" key="7">
    <source>
        <dbReference type="ARBA" id="ARBA00023136"/>
    </source>
</evidence>
<evidence type="ECO:0000256" key="5">
    <source>
        <dbReference type="ARBA" id="ARBA00022692"/>
    </source>
</evidence>
<dbReference type="PANTHER" id="PTHR31611:SF0">
    <property type="entry name" value="HIGH-AFFINITY NICKEL TRANSPORT PROTEIN NIC1"/>
    <property type="match status" value="1"/>
</dbReference>
<keyword evidence="10" id="KW-1185">Reference proteome</keyword>
<evidence type="ECO:0000256" key="4">
    <source>
        <dbReference type="ARBA" id="ARBA00022596"/>
    </source>
</evidence>
<feature type="transmembrane region" description="Helical" evidence="8">
    <location>
        <begin position="187"/>
        <end position="207"/>
    </location>
</feature>
<comment type="similarity">
    <text evidence="2 8">Belongs to the NiCoT transporter (TC 2.A.52) family.</text>
</comment>
<feature type="transmembrane region" description="Helical" evidence="8">
    <location>
        <begin position="236"/>
        <end position="257"/>
    </location>
</feature>
<reference evidence="9" key="2">
    <citation type="submission" date="2024-10" db="UniProtKB">
        <authorList>
            <consortium name="EnsemblProtists"/>
        </authorList>
    </citation>
    <scope>IDENTIFICATION</scope>
</reference>
<dbReference type="PaxDb" id="2903-EOD36777"/>
<dbReference type="AlphaFoldDB" id="A0A0D3KLZ2"/>
<dbReference type="KEGG" id="ehx:EMIHUDRAFT_200994"/>
<dbReference type="PANTHER" id="PTHR31611">
    <property type="entry name" value="HIGH-AFFINITY NICKEL TRANSPORT PROTEIN NIC1"/>
    <property type="match status" value="1"/>
</dbReference>
<feature type="transmembrane region" description="Helical" evidence="8">
    <location>
        <begin position="151"/>
        <end position="175"/>
    </location>
</feature>
<dbReference type="RefSeq" id="XP_005789206.1">
    <property type="nucleotide sequence ID" value="XM_005789149.1"/>
</dbReference>
<keyword evidence="7 8" id="KW-0472">Membrane</keyword>
<keyword evidence="3 8" id="KW-0813">Transport</keyword>
<dbReference type="Pfam" id="PF03824">
    <property type="entry name" value="NicO"/>
    <property type="match status" value="1"/>
</dbReference>
<dbReference type="InterPro" id="IPR011541">
    <property type="entry name" value="Ni/Co_transpt_high_affinity"/>
</dbReference>
<evidence type="ECO:0000313" key="9">
    <source>
        <dbReference type="EnsemblProtists" id="EOD36777"/>
    </source>
</evidence>
<dbReference type="InterPro" id="IPR004688">
    <property type="entry name" value="Ni/Co_transpt"/>
</dbReference>
<dbReference type="Proteomes" id="UP000013827">
    <property type="component" value="Unassembled WGS sequence"/>
</dbReference>
<feature type="transmembrane region" description="Helical" evidence="8">
    <location>
        <begin position="23"/>
        <end position="44"/>
    </location>
</feature>
<dbReference type="GO" id="GO:0012505">
    <property type="term" value="C:endomembrane system"/>
    <property type="evidence" value="ECO:0007669"/>
    <property type="project" value="UniProtKB-SubCell"/>
</dbReference>
<keyword evidence="5 8" id="KW-0812">Transmembrane</keyword>
<name>A0A0D3KLZ2_EMIH1</name>
<sequence length="264" mass="28376">MCLGVALGSTYLSDNVTSLKESLAPIGTLVSVSVLLLVSGLNIATARRLYHDYHERRATGEHRHYSAFGATFFTHTHAVEVDEFAEVKPSGATSGLLARCCPGIFRGITAEWHMYPVGLLFGLGFDTASEIALLGLTAMSSDSGVPPLLTLLLPLLFACAMSLVDTLDGMMMLFMYRWAGGDPARRLFFNLFLTALSAAIALVVAAVELLGQVQDKLHLAGPFWDGVKSVNDHFEYVGYSIIALFVLSMLALATGAAKAREIDV</sequence>
<dbReference type="GO" id="GO:0005886">
    <property type="term" value="C:plasma membrane"/>
    <property type="evidence" value="ECO:0007669"/>
    <property type="project" value="UniProtKB-SubCell"/>
</dbReference>
<evidence type="ECO:0000313" key="10">
    <source>
        <dbReference type="Proteomes" id="UP000013827"/>
    </source>
</evidence>
<dbReference type="HOGENOM" id="CLU_036094_2_0_1"/>
<evidence type="ECO:0000256" key="2">
    <source>
        <dbReference type="ARBA" id="ARBA00010892"/>
    </source>
</evidence>
<dbReference type="GeneID" id="17282047"/>
<dbReference type="EnsemblProtists" id="EOD36777">
    <property type="protein sequence ID" value="EOD36777"/>
    <property type="gene ID" value="EMIHUDRAFT_200994"/>
</dbReference>
<dbReference type="STRING" id="2903.R1DP67"/>
<evidence type="ECO:0000256" key="1">
    <source>
        <dbReference type="ARBA" id="ARBA00004127"/>
    </source>
</evidence>
<proteinExistence type="inferred from homology"/>
<keyword evidence="6 8" id="KW-1133">Transmembrane helix</keyword>
<protein>
    <recommendedName>
        <fullName evidence="8">Nickel/cobalt efflux system</fullName>
    </recommendedName>
</protein>
<evidence type="ECO:0000256" key="8">
    <source>
        <dbReference type="RuleBase" id="RU362101"/>
    </source>
</evidence>
<evidence type="ECO:0000256" key="6">
    <source>
        <dbReference type="ARBA" id="ARBA00022989"/>
    </source>
</evidence>
<accession>A0A0D3KLZ2</accession>
<organism evidence="9 10">
    <name type="scientific">Emiliania huxleyi (strain CCMP1516)</name>
    <dbReference type="NCBI Taxonomy" id="280463"/>
    <lineage>
        <taxon>Eukaryota</taxon>
        <taxon>Haptista</taxon>
        <taxon>Haptophyta</taxon>
        <taxon>Prymnesiophyceae</taxon>
        <taxon>Isochrysidales</taxon>
        <taxon>Noelaerhabdaceae</taxon>
        <taxon>Emiliania</taxon>
    </lineage>
</organism>
<comment type="subcellular location">
    <subcellularLocation>
        <location evidence="8">Cell membrane</location>
        <topology evidence="8">Multi-pass membrane protein</topology>
    </subcellularLocation>
    <subcellularLocation>
        <location evidence="1">Endomembrane system</location>
        <topology evidence="1">Multi-pass membrane protein</topology>
    </subcellularLocation>
</comment>
<reference evidence="10" key="1">
    <citation type="journal article" date="2013" name="Nature">
        <title>Pan genome of the phytoplankton Emiliania underpins its global distribution.</title>
        <authorList>
            <person name="Read B.A."/>
            <person name="Kegel J."/>
            <person name="Klute M.J."/>
            <person name="Kuo A."/>
            <person name="Lefebvre S.C."/>
            <person name="Maumus F."/>
            <person name="Mayer C."/>
            <person name="Miller J."/>
            <person name="Monier A."/>
            <person name="Salamov A."/>
            <person name="Young J."/>
            <person name="Aguilar M."/>
            <person name="Claverie J.M."/>
            <person name="Frickenhaus S."/>
            <person name="Gonzalez K."/>
            <person name="Herman E.K."/>
            <person name="Lin Y.C."/>
            <person name="Napier J."/>
            <person name="Ogata H."/>
            <person name="Sarno A.F."/>
            <person name="Shmutz J."/>
            <person name="Schroeder D."/>
            <person name="de Vargas C."/>
            <person name="Verret F."/>
            <person name="von Dassow P."/>
            <person name="Valentin K."/>
            <person name="Van de Peer Y."/>
            <person name="Wheeler G."/>
            <person name="Dacks J.B."/>
            <person name="Delwiche C.F."/>
            <person name="Dyhrman S.T."/>
            <person name="Glockner G."/>
            <person name="John U."/>
            <person name="Richards T."/>
            <person name="Worden A.Z."/>
            <person name="Zhang X."/>
            <person name="Grigoriev I.V."/>
            <person name="Allen A.E."/>
            <person name="Bidle K."/>
            <person name="Borodovsky M."/>
            <person name="Bowler C."/>
            <person name="Brownlee C."/>
            <person name="Cock J.M."/>
            <person name="Elias M."/>
            <person name="Gladyshev V.N."/>
            <person name="Groth M."/>
            <person name="Guda C."/>
            <person name="Hadaegh A."/>
            <person name="Iglesias-Rodriguez M.D."/>
            <person name="Jenkins J."/>
            <person name="Jones B.M."/>
            <person name="Lawson T."/>
            <person name="Leese F."/>
            <person name="Lindquist E."/>
            <person name="Lobanov A."/>
            <person name="Lomsadze A."/>
            <person name="Malik S.B."/>
            <person name="Marsh M.E."/>
            <person name="Mackinder L."/>
            <person name="Mock T."/>
            <person name="Mueller-Roeber B."/>
            <person name="Pagarete A."/>
            <person name="Parker M."/>
            <person name="Probert I."/>
            <person name="Quesneville H."/>
            <person name="Raines C."/>
            <person name="Rensing S.A."/>
            <person name="Riano-Pachon D.M."/>
            <person name="Richier S."/>
            <person name="Rokitta S."/>
            <person name="Shiraiwa Y."/>
            <person name="Soanes D.M."/>
            <person name="van der Giezen M."/>
            <person name="Wahlund T.M."/>
            <person name="Williams B."/>
            <person name="Wilson W."/>
            <person name="Wolfe G."/>
            <person name="Wurch L.L."/>
        </authorList>
    </citation>
    <scope>NUCLEOTIDE SEQUENCE</scope>
</reference>
<evidence type="ECO:0000256" key="3">
    <source>
        <dbReference type="ARBA" id="ARBA00022448"/>
    </source>
</evidence>
<keyword evidence="4" id="KW-0533">Nickel</keyword>
<dbReference type="eggNOG" id="ENOG502RIYK">
    <property type="taxonomic scope" value="Eukaryota"/>
</dbReference>